<gene>
    <name evidence="7" type="ORF">IMG5_155160</name>
</gene>
<dbReference type="eggNOG" id="KOG0480">
    <property type="taxonomic scope" value="Eukaryota"/>
</dbReference>
<dbReference type="GO" id="GO:0005524">
    <property type="term" value="F:ATP binding"/>
    <property type="evidence" value="ECO:0007669"/>
    <property type="project" value="UniProtKB-KW"/>
</dbReference>
<dbReference type="PRINTS" id="PR01657">
    <property type="entry name" value="MCMFAMILY"/>
</dbReference>
<feature type="domain" description="MCM C-terminal AAA(+) ATPase" evidence="6">
    <location>
        <begin position="92"/>
        <end position="299"/>
    </location>
</feature>
<comment type="similarity">
    <text evidence="5">Belongs to the MCM family.</text>
</comment>
<dbReference type="OrthoDB" id="271325at2759"/>
<dbReference type="GO" id="GO:0000724">
    <property type="term" value="P:double-strand break repair via homologous recombination"/>
    <property type="evidence" value="ECO:0007669"/>
    <property type="project" value="TreeGrafter"/>
</dbReference>
<dbReference type="GO" id="GO:0042555">
    <property type="term" value="C:MCM complex"/>
    <property type="evidence" value="ECO:0007669"/>
    <property type="project" value="TreeGrafter"/>
</dbReference>
<dbReference type="GO" id="GO:0016887">
    <property type="term" value="F:ATP hydrolysis activity"/>
    <property type="evidence" value="ECO:0007669"/>
    <property type="project" value="RHEA"/>
</dbReference>
<organism evidence="7 8">
    <name type="scientific">Ichthyophthirius multifiliis</name>
    <name type="common">White spot disease agent</name>
    <name type="synonym">Ich</name>
    <dbReference type="NCBI Taxonomy" id="5932"/>
    <lineage>
        <taxon>Eukaryota</taxon>
        <taxon>Sar</taxon>
        <taxon>Alveolata</taxon>
        <taxon>Ciliophora</taxon>
        <taxon>Intramacronucleata</taxon>
        <taxon>Oligohymenophorea</taxon>
        <taxon>Hymenostomatida</taxon>
        <taxon>Ophryoglenina</taxon>
        <taxon>Ichthyophthirius</taxon>
    </lineage>
</organism>
<evidence type="ECO:0000256" key="4">
    <source>
        <dbReference type="ARBA" id="ARBA00023125"/>
    </source>
</evidence>
<sequence length="431" mass="49046">MGHIRSNYFQLKTYNSNQKKDQLVNNVKVGDDIIIQGVLIKRWKKYKNDIRPEINLSIIANSINTKTKQKPLKAQINLQIQSQLTIQNQINLKNTLIKSIFPQIFEKYDIKLAILLCLIGGVSRTEKNTYIRGQCHLLLIGEPGTGKSQILKEASKLAQRAVYTTGIASTQAGLTVGFCKDQTTGEWGMEAGALVLADKGICCIDEFNLVKKGELDSVLEAMEQQTISCCKAGINQKLNSRTTILAACNPILKGQKYDTNVDIMENTGLQSPLLSRFDLIFIVKDLVNYDADSQNCDFILRRFLLDFNGWSFDKIKNYIQIVQDQFFPEISFQAQNVIQAYYQHLRKIELLHSKTTIRTLESLIRLCQAHARMLSRDVVNLLDAVSVVVLQECSYFTGLFHDLDILDYVLLDEEKYEELECLIINNLNLQF</sequence>
<name>G0QZ91_ICHMU</name>
<keyword evidence="8" id="KW-1185">Reference proteome</keyword>
<dbReference type="SMART" id="SM00350">
    <property type="entry name" value="MCM"/>
    <property type="match status" value="1"/>
</dbReference>
<dbReference type="EMBL" id="GL984141">
    <property type="protein sequence ID" value="EGR29474.1"/>
    <property type="molecule type" value="Genomic_DNA"/>
</dbReference>
<evidence type="ECO:0000256" key="2">
    <source>
        <dbReference type="ARBA" id="ARBA00022741"/>
    </source>
</evidence>
<keyword evidence="7" id="KW-0436">Ligase</keyword>
<proteinExistence type="inferred from homology"/>
<dbReference type="GO" id="GO:0003697">
    <property type="term" value="F:single-stranded DNA binding"/>
    <property type="evidence" value="ECO:0007669"/>
    <property type="project" value="TreeGrafter"/>
</dbReference>
<dbReference type="InterPro" id="IPR001208">
    <property type="entry name" value="MCM_dom"/>
</dbReference>
<dbReference type="InterPro" id="IPR018525">
    <property type="entry name" value="MCM_CS"/>
</dbReference>
<dbReference type="STRING" id="857967.G0QZ91"/>
<dbReference type="SUPFAM" id="SSF52540">
    <property type="entry name" value="P-loop containing nucleoside triphosphate hydrolases"/>
    <property type="match status" value="1"/>
</dbReference>
<dbReference type="AlphaFoldDB" id="G0QZ91"/>
<dbReference type="PANTHER" id="PTHR11630:SF48">
    <property type="entry name" value="DNA HELICASE MCM9"/>
    <property type="match status" value="1"/>
</dbReference>
<dbReference type="InParanoid" id="G0QZ91"/>
<dbReference type="GO" id="GO:0017116">
    <property type="term" value="F:single-stranded DNA helicase activity"/>
    <property type="evidence" value="ECO:0007669"/>
    <property type="project" value="TreeGrafter"/>
</dbReference>
<evidence type="ECO:0000259" key="6">
    <source>
        <dbReference type="PROSITE" id="PS50051"/>
    </source>
</evidence>
<dbReference type="InterPro" id="IPR027417">
    <property type="entry name" value="P-loop_NTPase"/>
</dbReference>
<accession>G0QZ91</accession>
<evidence type="ECO:0000256" key="1">
    <source>
        <dbReference type="ARBA" id="ARBA00012551"/>
    </source>
</evidence>
<dbReference type="Proteomes" id="UP000008983">
    <property type="component" value="Unassembled WGS sequence"/>
</dbReference>
<evidence type="ECO:0000313" key="7">
    <source>
        <dbReference type="EMBL" id="EGR29474.1"/>
    </source>
</evidence>
<protein>
    <recommendedName>
        <fullName evidence="1">DNA helicase</fullName>
        <ecNumber evidence="1">3.6.4.12</ecNumber>
    </recommendedName>
</protein>
<dbReference type="RefSeq" id="XP_004030710.1">
    <property type="nucleotide sequence ID" value="XM_004030662.1"/>
</dbReference>
<dbReference type="PANTHER" id="PTHR11630">
    <property type="entry name" value="DNA REPLICATION LICENSING FACTOR MCM FAMILY MEMBER"/>
    <property type="match status" value="1"/>
</dbReference>
<dbReference type="GO" id="GO:0005634">
    <property type="term" value="C:nucleus"/>
    <property type="evidence" value="ECO:0007669"/>
    <property type="project" value="UniProtKB-SubCell"/>
</dbReference>
<dbReference type="PROSITE" id="PS50051">
    <property type="entry name" value="MCM_2"/>
    <property type="match status" value="1"/>
</dbReference>
<dbReference type="EC" id="3.6.4.12" evidence="1"/>
<reference evidence="7 8" key="1">
    <citation type="submission" date="2011-07" db="EMBL/GenBank/DDBJ databases">
        <authorList>
            <person name="Coyne R."/>
            <person name="Brami D."/>
            <person name="Johnson J."/>
            <person name="Hostetler J."/>
            <person name="Hannick L."/>
            <person name="Clark T."/>
            <person name="Cassidy-Hanley D."/>
            <person name="Inman J."/>
        </authorList>
    </citation>
    <scope>NUCLEOTIDE SEQUENCE [LARGE SCALE GENOMIC DNA]</scope>
    <source>
        <strain evidence="7 8">G5</strain>
    </source>
</reference>
<dbReference type="GO" id="GO:0006260">
    <property type="term" value="P:DNA replication"/>
    <property type="evidence" value="ECO:0007669"/>
    <property type="project" value="InterPro"/>
</dbReference>
<evidence type="ECO:0000313" key="8">
    <source>
        <dbReference type="Proteomes" id="UP000008983"/>
    </source>
</evidence>
<dbReference type="GO" id="GO:0016874">
    <property type="term" value="F:ligase activity"/>
    <property type="evidence" value="ECO:0007669"/>
    <property type="project" value="UniProtKB-KW"/>
</dbReference>
<dbReference type="InterPro" id="IPR031327">
    <property type="entry name" value="MCM"/>
</dbReference>
<keyword evidence="3 5" id="KW-0067">ATP-binding</keyword>
<evidence type="ECO:0000256" key="5">
    <source>
        <dbReference type="RuleBase" id="RU004070"/>
    </source>
</evidence>
<keyword evidence="2 5" id="KW-0547">Nucleotide-binding</keyword>
<keyword evidence="4 5" id="KW-0238">DNA-binding</keyword>
<evidence type="ECO:0000256" key="3">
    <source>
        <dbReference type="ARBA" id="ARBA00022840"/>
    </source>
</evidence>
<dbReference type="OMA" id="WIDCKYL"/>
<dbReference type="Gene3D" id="3.40.50.300">
    <property type="entry name" value="P-loop containing nucleotide triphosphate hydrolases"/>
    <property type="match status" value="1"/>
</dbReference>
<dbReference type="Pfam" id="PF17855">
    <property type="entry name" value="MCM_lid"/>
    <property type="match status" value="1"/>
</dbReference>
<dbReference type="Pfam" id="PF00493">
    <property type="entry name" value="MCM"/>
    <property type="match status" value="1"/>
</dbReference>
<dbReference type="GeneID" id="14905575"/>
<dbReference type="InterPro" id="IPR041562">
    <property type="entry name" value="MCM_lid"/>
</dbReference>
<dbReference type="PROSITE" id="PS00847">
    <property type="entry name" value="MCM_1"/>
    <property type="match status" value="1"/>
</dbReference>